<dbReference type="SUPFAM" id="SSF48179">
    <property type="entry name" value="6-phosphogluconate dehydrogenase C-terminal domain-like"/>
    <property type="match status" value="1"/>
</dbReference>
<dbReference type="InterPro" id="IPR017476">
    <property type="entry name" value="UDP-Glc/GDP-Man"/>
</dbReference>
<dbReference type="Pfam" id="PF00984">
    <property type="entry name" value="UDPG_MGDP_dh"/>
    <property type="match status" value="1"/>
</dbReference>
<dbReference type="InterPro" id="IPR008927">
    <property type="entry name" value="6-PGluconate_DH-like_C_sf"/>
</dbReference>
<dbReference type="GO" id="GO:0016616">
    <property type="term" value="F:oxidoreductase activity, acting on the CH-OH group of donors, NAD or NADP as acceptor"/>
    <property type="evidence" value="ECO:0007669"/>
    <property type="project" value="InterPro"/>
</dbReference>
<keyword evidence="3" id="KW-0520">NAD</keyword>
<protein>
    <recommendedName>
        <fullName evidence="5">UDP-glucose/GDP-mannose dehydrogenase C-terminal domain-containing protein</fullName>
    </recommendedName>
</protein>
<dbReference type="InterPro" id="IPR014026">
    <property type="entry name" value="UDP-Glc/GDP-Man_DH_dimer"/>
</dbReference>
<feature type="domain" description="UDP-glucose/GDP-mannose dehydrogenase C-terminal" evidence="5">
    <location>
        <begin position="320"/>
        <end position="421"/>
    </location>
</feature>
<dbReference type="InterPro" id="IPR036291">
    <property type="entry name" value="NAD(P)-bd_dom_sf"/>
</dbReference>
<proteinExistence type="inferred from homology"/>
<dbReference type="EMBL" id="MFPX01000018">
    <property type="protein sequence ID" value="OGH66431.1"/>
    <property type="molecule type" value="Genomic_DNA"/>
</dbReference>
<comment type="similarity">
    <text evidence="1 4">Belongs to the UDP-glucose/GDP-mannose dehydrogenase family.</text>
</comment>
<dbReference type="NCBIfam" id="TIGR03026">
    <property type="entry name" value="NDP-sugDHase"/>
    <property type="match status" value="1"/>
</dbReference>
<dbReference type="SMART" id="SM00984">
    <property type="entry name" value="UDPG_MGDP_dh_C"/>
    <property type="match status" value="1"/>
</dbReference>
<dbReference type="GO" id="GO:0051287">
    <property type="term" value="F:NAD binding"/>
    <property type="evidence" value="ECO:0007669"/>
    <property type="project" value="InterPro"/>
</dbReference>
<dbReference type="SUPFAM" id="SSF51735">
    <property type="entry name" value="NAD(P)-binding Rossmann-fold domains"/>
    <property type="match status" value="1"/>
</dbReference>
<dbReference type="InterPro" id="IPR028359">
    <property type="entry name" value="UDP_ManNAc/GlcNAc_DH"/>
</dbReference>
<dbReference type="GO" id="GO:0016628">
    <property type="term" value="F:oxidoreductase activity, acting on the CH-CH group of donors, NAD or NADP as acceptor"/>
    <property type="evidence" value="ECO:0007669"/>
    <property type="project" value="InterPro"/>
</dbReference>
<organism evidence="6 7">
    <name type="scientific">Candidatus Magasanikbacteria bacterium RIFCSPHIGHO2_02_FULL_41_13</name>
    <dbReference type="NCBI Taxonomy" id="1798676"/>
    <lineage>
        <taxon>Bacteria</taxon>
        <taxon>Candidatus Magasanikiibacteriota</taxon>
    </lineage>
</organism>
<dbReference type="Pfam" id="PF03721">
    <property type="entry name" value="UDPG_MGDP_dh_N"/>
    <property type="match status" value="1"/>
</dbReference>
<dbReference type="PIRSF" id="PIRSF500136">
    <property type="entry name" value="UDP_ManNAc_DH"/>
    <property type="match status" value="1"/>
</dbReference>
<comment type="caution">
    <text evidence="6">The sequence shown here is derived from an EMBL/GenBank/DDBJ whole genome shotgun (WGS) entry which is preliminary data.</text>
</comment>
<evidence type="ECO:0000259" key="5">
    <source>
        <dbReference type="SMART" id="SM00984"/>
    </source>
</evidence>
<dbReference type="PANTHER" id="PTHR43491:SF2">
    <property type="entry name" value="UDP-N-ACETYL-D-MANNOSAMINE DEHYDROGENASE"/>
    <property type="match status" value="1"/>
</dbReference>
<evidence type="ECO:0000256" key="3">
    <source>
        <dbReference type="ARBA" id="ARBA00023027"/>
    </source>
</evidence>
<evidence type="ECO:0000256" key="4">
    <source>
        <dbReference type="PIRNR" id="PIRNR000124"/>
    </source>
</evidence>
<dbReference type="Gene3D" id="3.40.50.720">
    <property type="entry name" value="NAD(P)-binding Rossmann-like Domain"/>
    <property type="match status" value="2"/>
</dbReference>
<dbReference type="AlphaFoldDB" id="A0A1F6M447"/>
<dbReference type="InterPro" id="IPR001732">
    <property type="entry name" value="UDP-Glc/GDP-Man_DH_N"/>
</dbReference>
<dbReference type="Proteomes" id="UP000178742">
    <property type="component" value="Unassembled WGS sequence"/>
</dbReference>
<dbReference type="Pfam" id="PF03720">
    <property type="entry name" value="UDPG_MGDP_dh_C"/>
    <property type="match status" value="1"/>
</dbReference>
<evidence type="ECO:0000256" key="1">
    <source>
        <dbReference type="ARBA" id="ARBA00006601"/>
    </source>
</evidence>
<evidence type="ECO:0000313" key="7">
    <source>
        <dbReference type="Proteomes" id="UP000178742"/>
    </source>
</evidence>
<dbReference type="PIRSF" id="PIRSF000124">
    <property type="entry name" value="UDPglc_GDPman_dh"/>
    <property type="match status" value="1"/>
</dbReference>
<accession>A0A1F6M447</accession>
<gene>
    <name evidence="6" type="ORF">A3B90_00275</name>
</gene>
<dbReference type="STRING" id="1798676.A3B90_00275"/>
<evidence type="ECO:0000256" key="2">
    <source>
        <dbReference type="ARBA" id="ARBA00023002"/>
    </source>
</evidence>
<dbReference type="GO" id="GO:0000271">
    <property type="term" value="P:polysaccharide biosynthetic process"/>
    <property type="evidence" value="ECO:0007669"/>
    <property type="project" value="InterPro"/>
</dbReference>
<keyword evidence="2" id="KW-0560">Oxidoreductase</keyword>
<name>A0A1F6M447_9BACT</name>
<dbReference type="InterPro" id="IPR014027">
    <property type="entry name" value="UDP-Glc/GDP-Man_DH_C"/>
</dbReference>
<dbReference type="SUPFAM" id="SSF52413">
    <property type="entry name" value="UDP-glucose/GDP-mannose dehydrogenase C-terminal domain"/>
    <property type="match status" value="1"/>
</dbReference>
<evidence type="ECO:0000313" key="6">
    <source>
        <dbReference type="EMBL" id="OGH66431.1"/>
    </source>
</evidence>
<reference evidence="6 7" key="1">
    <citation type="journal article" date="2016" name="Nat. Commun.">
        <title>Thousands of microbial genomes shed light on interconnected biogeochemical processes in an aquifer system.</title>
        <authorList>
            <person name="Anantharaman K."/>
            <person name="Brown C.T."/>
            <person name="Hug L.A."/>
            <person name="Sharon I."/>
            <person name="Castelle C.J."/>
            <person name="Probst A.J."/>
            <person name="Thomas B.C."/>
            <person name="Singh A."/>
            <person name="Wilkins M.J."/>
            <person name="Karaoz U."/>
            <person name="Brodie E.L."/>
            <person name="Williams K.H."/>
            <person name="Hubbard S.S."/>
            <person name="Banfield J.F."/>
        </authorList>
    </citation>
    <scope>NUCLEOTIDE SEQUENCE [LARGE SCALE GENOMIC DNA]</scope>
</reference>
<sequence length="434" mass="47985">MVIFEDLKNKQEKICVLGLGYVGLPLAVLLSKHFSVIGFDIDAKKIEELNNGIENMREVNPSELRSGDIVYTSDPANLANAKFIIVAVPTPVDEHNTPDLTIVRKASEMLGKYITEGTIVSFESTVYPGVTEDICGPILEKTSGLKYGQDFFLAYSPERVNPGDKQHTIENVVKVVSGQTPETLEVVKGVYGAVTTVYPAVSIRVAEAAKVIENTQRDLNIALMNELAIVFNKMGISVYDVLSAAETKWNFLKFYPGLVGGHCIGVDPYYLTYKAQEVGHTAEVILAGRHINDSMHKFIAEEIIKHVIKSGKDVQHCNFVMFGITFKENVKDVRNSKAALLYSEFKSFGANPIVYDPLADAAMVKHEYGIDIETDKTKLPHADVLVVIVAHDEFKHLSPSELKSMVNGDTLLADVKHIYNKVDVENAGMTYWSL</sequence>
<dbReference type="PANTHER" id="PTHR43491">
    <property type="entry name" value="UDP-N-ACETYL-D-MANNOSAMINE DEHYDROGENASE"/>
    <property type="match status" value="1"/>
</dbReference>
<dbReference type="InterPro" id="IPR036220">
    <property type="entry name" value="UDP-Glc/GDP-Man_DH_C_sf"/>
</dbReference>